<dbReference type="AlphaFoldDB" id="A0A2A4CV29"/>
<dbReference type="OrthoDB" id="5624218at2"/>
<dbReference type="Proteomes" id="UP000243507">
    <property type="component" value="Unassembled WGS sequence"/>
</dbReference>
<evidence type="ECO:0000313" key="2">
    <source>
        <dbReference type="EMBL" id="PCD78122.1"/>
    </source>
</evidence>
<evidence type="ECO:0000313" key="3">
    <source>
        <dbReference type="Proteomes" id="UP000243507"/>
    </source>
</evidence>
<gene>
    <name evidence="2" type="ORF">CLN94_02125</name>
</gene>
<dbReference type="EMBL" id="NTJD01000001">
    <property type="protein sequence ID" value="PCD78122.1"/>
    <property type="molecule type" value="Genomic_DNA"/>
</dbReference>
<feature type="chain" id="PRO_5013399707" evidence="1">
    <location>
        <begin position="24"/>
        <end position="357"/>
    </location>
</feature>
<dbReference type="Pfam" id="PF07433">
    <property type="entry name" value="DUF1513"/>
    <property type="match status" value="1"/>
</dbReference>
<feature type="signal peptide" evidence="1">
    <location>
        <begin position="1"/>
        <end position="23"/>
    </location>
</feature>
<protein>
    <submittedName>
        <fullName evidence="2">Twin-arginine translocation pathway signal</fullName>
    </submittedName>
</protein>
<comment type="caution">
    <text evidence="2">The sequence shown here is derived from an EMBL/GenBank/DDBJ whole genome shotgun (WGS) entry which is preliminary data.</text>
</comment>
<sequence>MMQRRAFLASLAAATALPRASWADAGSPAYLAAAADGAGAYFLCGISAAGARLFSLPMPGRGHAATAHPTRPEAVAFARRPGTFALVIDCASGTTSARLTPPEGRQFNGHGAYSADGAVLFTSEVVAEGSEGRVGVWDAARGYQRIGEFASGGIGPHEILRLPGSETLVIANGGIQTDPSDRTPLNLDRMRPNLAYLSPEGALLEQVELPELWQNSIRHLGIASDGLVAFAMQWQGDLMEPVPLLGLHRRGEAPILCDPAPEEIFAMKGYAGSVAFAPGGQEVAITSPRGGRVQAFSRKGDPLWSVARADICGLGPCTEGGFVATDGQGLVARLDQGALHPLERDSLSWDNHLVSLL</sequence>
<dbReference type="PIRSF" id="PIRSF028101">
    <property type="entry name" value="UCP028101"/>
    <property type="match status" value="1"/>
</dbReference>
<dbReference type="SUPFAM" id="SSF50969">
    <property type="entry name" value="YVTN repeat-like/Quinoprotein amine dehydrogenase"/>
    <property type="match status" value="1"/>
</dbReference>
<proteinExistence type="predicted"/>
<organism evidence="2 3">
    <name type="scientific">Pseudothioclava arenosa</name>
    <dbReference type="NCBI Taxonomy" id="1795308"/>
    <lineage>
        <taxon>Bacteria</taxon>
        <taxon>Pseudomonadati</taxon>
        <taxon>Pseudomonadota</taxon>
        <taxon>Alphaproteobacteria</taxon>
        <taxon>Rhodobacterales</taxon>
        <taxon>Paracoccaceae</taxon>
        <taxon>Pseudothioclava</taxon>
    </lineage>
</organism>
<dbReference type="PROSITE" id="PS51318">
    <property type="entry name" value="TAT"/>
    <property type="match status" value="1"/>
</dbReference>
<name>A0A2A4CV29_9RHOB</name>
<accession>A0A2A4CV29</accession>
<keyword evidence="1" id="KW-0732">Signal</keyword>
<dbReference type="InterPro" id="IPR006311">
    <property type="entry name" value="TAT_signal"/>
</dbReference>
<dbReference type="RefSeq" id="WP_096430603.1">
    <property type="nucleotide sequence ID" value="NZ_NTJD01000001.1"/>
</dbReference>
<dbReference type="InterPro" id="IPR011044">
    <property type="entry name" value="Quino_amine_DH_bsu"/>
</dbReference>
<evidence type="ECO:0000256" key="1">
    <source>
        <dbReference type="SAM" id="SignalP"/>
    </source>
</evidence>
<reference evidence="2 3" key="1">
    <citation type="submission" date="2017-09" db="EMBL/GenBank/DDBJ databases">
        <title>A multilocus sequence analysis scheme for characterization of bacteria in the genus Thioclava.</title>
        <authorList>
            <person name="Liu Y."/>
            <person name="Shao Z."/>
        </authorList>
    </citation>
    <scope>NUCLEOTIDE SEQUENCE [LARGE SCALE GENOMIC DNA]</scope>
    <source>
        <strain evidence="2 3">CAU 1312</strain>
    </source>
</reference>
<keyword evidence="3" id="KW-1185">Reference proteome</keyword>
<dbReference type="InterPro" id="IPR008311">
    <property type="entry name" value="UCP028101"/>
</dbReference>